<dbReference type="Proteomes" id="UP000789860">
    <property type="component" value="Unassembled WGS sequence"/>
</dbReference>
<organism evidence="1 2">
    <name type="scientific">Scutellospora calospora</name>
    <dbReference type="NCBI Taxonomy" id="85575"/>
    <lineage>
        <taxon>Eukaryota</taxon>
        <taxon>Fungi</taxon>
        <taxon>Fungi incertae sedis</taxon>
        <taxon>Mucoromycota</taxon>
        <taxon>Glomeromycotina</taxon>
        <taxon>Glomeromycetes</taxon>
        <taxon>Diversisporales</taxon>
        <taxon>Gigasporaceae</taxon>
        <taxon>Scutellospora</taxon>
    </lineage>
</organism>
<sequence>VAREIRGEDEPFGGIQLVISGDFAQLRPVEGKYAFQSKLWDLAIEENIFLKKIYRQSDEYFIRDREVKYEDGREPTRLYSTNKEVTICNMNKLNDIPGEMLKYTSVDWSVARDNIDDENKKRIKDRGGLSHEKLINWLDKSTLVEQVLYLKIGAEVFYIWNSDNRRLVNGTQGKVVAFRNIKSDMVYEKDLPKGISPNDVVLLVKFDGIEEIIEVGKERFTKKNNEGVLMVTRTQLPLKLKYAMSIHKSQGLTIERLYINCAKVFQSEQLYVALSRAVDIKNLCVKNFRPEKLKANELVIKFMRDNFGDKILL</sequence>
<gene>
    <name evidence="1" type="ORF">SCALOS_LOCUS6017</name>
</gene>
<protein>
    <submittedName>
        <fullName evidence="1">666_t:CDS:1</fullName>
    </submittedName>
</protein>
<evidence type="ECO:0000313" key="1">
    <source>
        <dbReference type="EMBL" id="CAG8575879.1"/>
    </source>
</evidence>
<dbReference type="EMBL" id="CAJVPM010010742">
    <property type="protein sequence ID" value="CAG8575879.1"/>
    <property type="molecule type" value="Genomic_DNA"/>
</dbReference>
<proteinExistence type="predicted"/>
<evidence type="ECO:0000313" key="2">
    <source>
        <dbReference type="Proteomes" id="UP000789860"/>
    </source>
</evidence>
<accession>A0ACA9M7Y7</accession>
<reference evidence="1" key="1">
    <citation type="submission" date="2021-06" db="EMBL/GenBank/DDBJ databases">
        <authorList>
            <person name="Kallberg Y."/>
            <person name="Tangrot J."/>
            <person name="Rosling A."/>
        </authorList>
    </citation>
    <scope>NUCLEOTIDE SEQUENCE</scope>
    <source>
        <strain evidence="1">AU212A</strain>
    </source>
</reference>
<comment type="caution">
    <text evidence="1">The sequence shown here is derived from an EMBL/GenBank/DDBJ whole genome shotgun (WGS) entry which is preliminary data.</text>
</comment>
<name>A0ACA9M7Y7_9GLOM</name>
<keyword evidence="2" id="KW-1185">Reference proteome</keyword>
<feature type="non-terminal residue" evidence="1">
    <location>
        <position position="1"/>
    </location>
</feature>